<feature type="signal peptide" evidence="1">
    <location>
        <begin position="1"/>
        <end position="17"/>
    </location>
</feature>
<gene>
    <name evidence="2" type="ORF">RJG54_03220</name>
</gene>
<protein>
    <submittedName>
        <fullName evidence="2">Uncharacterized protein</fullName>
    </submittedName>
</protein>
<evidence type="ECO:0000256" key="1">
    <source>
        <dbReference type="SAM" id="SignalP"/>
    </source>
</evidence>
<organism evidence="2">
    <name type="scientific">Arcobacter sp. AZ-2023</name>
    <dbReference type="NCBI Taxonomy" id="3074453"/>
    <lineage>
        <taxon>Bacteria</taxon>
        <taxon>Pseudomonadati</taxon>
        <taxon>Campylobacterota</taxon>
        <taxon>Epsilonproteobacteria</taxon>
        <taxon>Campylobacterales</taxon>
        <taxon>Arcobacteraceae</taxon>
        <taxon>Arcobacter</taxon>
    </lineage>
</organism>
<proteinExistence type="predicted"/>
<name>A0AA96I4M6_9BACT</name>
<accession>A0AA96I4M6</accession>
<sequence length="134" mass="15675">MKKILLLFIASSLSLFATIRGYDENEFIKAYKQHTNVPIQRTSDFYETDIYVEPNKKSSKGGKEIVIENTLNATEAYDYKKTKLYYEKYYLGKEGMCEAYDILYGDKLNNVVVTKFKHLGKTRFEFKLDASMCR</sequence>
<evidence type="ECO:0000313" key="2">
    <source>
        <dbReference type="EMBL" id="WNL17404.1"/>
    </source>
</evidence>
<dbReference type="AlphaFoldDB" id="A0AA96I4M6"/>
<reference evidence="2" key="1">
    <citation type="submission" date="2023-09" db="EMBL/GenBank/DDBJ databases">
        <title>Arcobacter tbilisiensis sp. nov. isolated from chicken meat in Tbilisi, Georgia.</title>
        <authorList>
            <person name="Matthias R."/>
            <person name="Zautner A.E."/>
        </authorList>
    </citation>
    <scope>NUCLEOTIDE SEQUENCE</scope>
    <source>
        <strain evidence="2">LEO 107</strain>
    </source>
</reference>
<feature type="chain" id="PRO_5041721537" evidence="1">
    <location>
        <begin position="18"/>
        <end position="134"/>
    </location>
</feature>
<dbReference type="EMBL" id="CP134846">
    <property type="protein sequence ID" value="WNL17404.1"/>
    <property type="molecule type" value="Genomic_DNA"/>
</dbReference>
<keyword evidence="1" id="KW-0732">Signal</keyword>